<proteinExistence type="predicted"/>
<protein>
    <submittedName>
        <fullName evidence="1">Uncharacterized protein</fullName>
    </submittedName>
</protein>
<sequence length="74" mass="8626">MDDDYGGESGGNGDGGLRLDDRFEFLIYKESRIDIAGDRFFLEQKLAEWRYMFAESHIKFLSCYSNVRHTKSYG</sequence>
<dbReference type="EMBL" id="CP031001">
    <property type="protein sequence ID" value="QHN76899.1"/>
    <property type="molecule type" value="Genomic_DNA"/>
</dbReference>
<evidence type="ECO:0000313" key="1">
    <source>
        <dbReference type="EMBL" id="QHN76899.1"/>
    </source>
</evidence>
<reference evidence="1 2" key="1">
    <citation type="submission" date="2020-01" db="EMBL/GenBank/DDBJ databases">
        <title>Genome sequence of Arachis hypogaea, cultivar Shitouqi.</title>
        <authorList>
            <person name="Zhuang W."/>
            <person name="Chen H."/>
            <person name="Varshney R."/>
            <person name="Wang D."/>
            <person name="Ming R."/>
        </authorList>
    </citation>
    <scope>NUCLEOTIDE SEQUENCE [LARGE SCALE GENOMIC DNA]</scope>
    <source>
        <tissue evidence="1">Young leaf</tissue>
    </source>
</reference>
<organism evidence="1 2">
    <name type="scientific">Arachis hypogaea</name>
    <name type="common">Peanut</name>
    <dbReference type="NCBI Taxonomy" id="3818"/>
    <lineage>
        <taxon>Eukaryota</taxon>
        <taxon>Viridiplantae</taxon>
        <taxon>Streptophyta</taxon>
        <taxon>Embryophyta</taxon>
        <taxon>Tracheophyta</taxon>
        <taxon>Spermatophyta</taxon>
        <taxon>Magnoliopsida</taxon>
        <taxon>eudicotyledons</taxon>
        <taxon>Gunneridae</taxon>
        <taxon>Pentapetalae</taxon>
        <taxon>rosids</taxon>
        <taxon>fabids</taxon>
        <taxon>Fabales</taxon>
        <taxon>Fabaceae</taxon>
        <taxon>Papilionoideae</taxon>
        <taxon>50 kb inversion clade</taxon>
        <taxon>dalbergioids sensu lato</taxon>
        <taxon>Dalbergieae</taxon>
        <taxon>Pterocarpus clade</taxon>
        <taxon>Arachis</taxon>
    </lineage>
</organism>
<dbReference type="AlphaFoldDB" id="A0A6B9V6A5"/>
<accession>A0A6B9V6A5</accession>
<dbReference type="Proteomes" id="UP000464620">
    <property type="component" value="Chromosome B09"/>
</dbReference>
<name>A0A6B9V6A5_ARAHY</name>
<gene>
    <name evidence="1" type="ORF">DS421_19g647950</name>
</gene>
<evidence type="ECO:0000313" key="2">
    <source>
        <dbReference type="Proteomes" id="UP000464620"/>
    </source>
</evidence>